<dbReference type="PANTHER" id="PTHR21503:SF8">
    <property type="entry name" value="F-BOX ASSOCIATED DOMAIN-CONTAINING PROTEIN-RELATED"/>
    <property type="match status" value="1"/>
</dbReference>
<feature type="domain" description="F-box" evidence="1">
    <location>
        <begin position="2"/>
        <end position="49"/>
    </location>
</feature>
<accession>A0A2G5T668</accession>
<sequence>MPINLLKMPYLVGVGIVTELDYEQIFLLSLCSRRTKCLVEKARIKVPKLMFNFGKYEAFETFVIWVVSDKKWLYVTSMIHVPKLDLNRVSNVNPAVDDLAETNTPHITAPLRTVDYELADKEHVPELNLEEDLNEESVPDYNVIYGSRYLKKGSIRHCIECANEPMAVQKTFQDITNSIFHYSDTCQLILKCKGRLPNIANVKHIEIKHDTVDTEFLTNVLMRYPDPHTLSVKSTIVGDIPEDSSFFQIQNIYVASQCGPDYFHNFVGRNMFLERVTVTEQDLIQFVDRWISNEAYHNLETLSIFIDYPLIMNVGLIRQAIEFEEYDPNEPEKRPEHFVIDAPFFQHCAKDQYSLRNENVVEIKRNTDGKRAFLSIYPTHFQFITR</sequence>
<dbReference type="PROSITE" id="PS50181">
    <property type="entry name" value="FBOX"/>
    <property type="match status" value="1"/>
</dbReference>
<dbReference type="InterPro" id="IPR001810">
    <property type="entry name" value="F-box_dom"/>
</dbReference>
<proteinExistence type="predicted"/>
<gene>
    <name evidence="2" type="primary">Cnig_chr_V.g16657</name>
    <name evidence="2" type="ORF">B9Z55_016657</name>
</gene>
<dbReference type="AlphaFoldDB" id="A0A2G5T668"/>
<evidence type="ECO:0000313" key="2">
    <source>
        <dbReference type="EMBL" id="PIC22689.1"/>
    </source>
</evidence>
<evidence type="ECO:0000259" key="1">
    <source>
        <dbReference type="PROSITE" id="PS50181"/>
    </source>
</evidence>
<evidence type="ECO:0000313" key="3">
    <source>
        <dbReference type="Proteomes" id="UP000230233"/>
    </source>
</evidence>
<name>A0A2G5T668_9PELO</name>
<reference evidence="3" key="1">
    <citation type="submission" date="2017-10" db="EMBL/GenBank/DDBJ databases">
        <title>Rapid genome shrinkage in a self-fertile nematode reveals novel sperm competition proteins.</title>
        <authorList>
            <person name="Yin D."/>
            <person name="Schwarz E.M."/>
            <person name="Thomas C.G."/>
            <person name="Felde R.L."/>
            <person name="Korf I.F."/>
            <person name="Cutter A.D."/>
            <person name="Schartner C.M."/>
            <person name="Ralston E.J."/>
            <person name="Meyer B.J."/>
            <person name="Haag E.S."/>
        </authorList>
    </citation>
    <scope>NUCLEOTIDE SEQUENCE [LARGE SCALE GENOMIC DNA]</scope>
    <source>
        <strain evidence="3">JU1422</strain>
    </source>
</reference>
<protein>
    <recommendedName>
        <fullName evidence="1">F-box domain-containing protein</fullName>
    </recommendedName>
</protein>
<dbReference type="Proteomes" id="UP000230233">
    <property type="component" value="Chromosome V"/>
</dbReference>
<dbReference type="OrthoDB" id="5907325at2759"/>
<dbReference type="PANTHER" id="PTHR21503">
    <property type="entry name" value="F-BOX-CONTAINING HYPOTHETICAL PROTEIN C.ELEGANS"/>
    <property type="match status" value="1"/>
</dbReference>
<keyword evidence="3" id="KW-1185">Reference proteome</keyword>
<comment type="caution">
    <text evidence="2">The sequence shown here is derived from an EMBL/GenBank/DDBJ whole genome shotgun (WGS) entry which is preliminary data.</text>
</comment>
<organism evidence="2 3">
    <name type="scientific">Caenorhabditis nigoni</name>
    <dbReference type="NCBI Taxonomy" id="1611254"/>
    <lineage>
        <taxon>Eukaryota</taxon>
        <taxon>Metazoa</taxon>
        <taxon>Ecdysozoa</taxon>
        <taxon>Nematoda</taxon>
        <taxon>Chromadorea</taxon>
        <taxon>Rhabditida</taxon>
        <taxon>Rhabditina</taxon>
        <taxon>Rhabditomorpha</taxon>
        <taxon>Rhabditoidea</taxon>
        <taxon>Rhabditidae</taxon>
        <taxon>Peloderinae</taxon>
        <taxon>Caenorhabditis</taxon>
    </lineage>
</organism>
<dbReference type="EMBL" id="PDUG01000005">
    <property type="protein sequence ID" value="PIC22689.1"/>
    <property type="molecule type" value="Genomic_DNA"/>
</dbReference>